<name>A0A3S4KYW4_AVIVO</name>
<evidence type="ECO:0000313" key="1">
    <source>
        <dbReference type="EMBL" id="VEB22885.1"/>
    </source>
</evidence>
<dbReference type="Proteomes" id="UP000268198">
    <property type="component" value="Chromosome"/>
</dbReference>
<sequence length="65" mass="7505">MIAMIIKQILQNKNKQKLICSPKVGHHPQIKEQIFMGKHYSTEFKLQAISFVSEQGMSVRQAAEY</sequence>
<evidence type="ECO:0008006" key="3">
    <source>
        <dbReference type="Google" id="ProtNLM"/>
    </source>
</evidence>
<proteinExistence type="predicted"/>
<dbReference type="AlphaFoldDB" id="A0A3S4KYW4"/>
<dbReference type="KEGG" id="avt:NCTC3438_00701"/>
<protein>
    <recommendedName>
        <fullName evidence="3">Transposase</fullName>
    </recommendedName>
</protein>
<keyword evidence="2" id="KW-1185">Reference proteome</keyword>
<evidence type="ECO:0000313" key="2">
    <source>
        <dbReference type="Proteomes" id="UP000268198"/>
    </source>
</evidence>
<organism evidence="1 2">
    <name type="scientific">Avibacterium volantium</name>
    <name type="common">Pasteurella volantium</name>
    <dbReference type="NCBI Taxonomy" id="762"/>
    <lineage>
        <taxon>Bacteria</taxon>
        <taxon>Pseudomonadati</taxon>
        <taxon>Pseudomonadota</taxon>
        <taxon>Gammaproteobacteria</taxon>
        <taxon>Pasteurellales</taxon>
        <taxon>Pasteurellaceae</taxon>
        <taxon>Avibacterium</taxon>
    </lineage>
</organism>
<accession>A0A3S4KYW4</accession>
<reference evidence="1 2" key="1">
    <citation type="submission" date="2018-12" db="EMBL/GenBank/DDBJ databases">
        <authorList>
            <consortium name="Pathogen Informatics"/>
        </authorList>
    </citation>
    <scope>NUCLEOTIDE SEQUENCE [LARGE SCALE GENOMIC DNA]</scope>
    <source>
        <strain evidence="1 2">NCTC3438</strain>
    </source>
</reference>
<dbReference type="EMBL" id="LR134167">
    <property type="protein sequence ID" value="VEB22885.1"/>
    <property type="molecule type" value="Genomic_DNA"/>
</dbReference>
<gene>
    <name evidence="1" type="ORF">NCTC3438_00701</name>
</gene>